<accession>A0A023ZUZ3</accession>
<dbReference type="RefSeq" id="YP_009030864.1">
    <property type="nucleotide sequence ID" value="NC_024125.2"/>
</dbReference>
<evidence type="ECO:0000313" key="2">
    <source>
        <dbReference type="Proteomes" id="UP000024439"/>
    </source>
</evidence>
<organism evidence="1 2">
    <name type="scientific">Escherichia phage vB_EcoM_112</name>
    <dbReference type="NCBI Taxonomy" id="1495285"/>
    <lineage>
        <taxon>Viruses</taxon>
        <taxon>Duplodnaviria</taxon>
        <taxon>Heunggongvirae</taxon>
        <taxon>Uroviricota</taxon>
        <taxon>Caudoviricetes</taxon>
        <taxon>Pantevenvirales</taxon>
        <taxon>Straboviridae</taxon>
        <taxon>Tevenvirinae</taxon>
        <taxon>Tequatrovirus</taxon>
        <taxon>Tequatrovirus e112</taxon>
    </lineage>
</organism>
<proteinExistence type="predicted"/>
<dbReference type="KEGG" id="vg:19485408"/>
<name>A0A023ZUZ3_9CAUD</name>
<sequence>MSHNLEKVIEHNVAQERESFKEFAEKIFEENNTDQFTNQASDDIITKSTN</sequence>
<dbReference type="GeneID" id="19485408"/>
<evidence type="ECO:0008006" key="3">
    <source>
        <dbReference type="Google" id="ProtNLM"/>
    </source>
</evidence>
<reference evidence="1 2" key="1">
    <citation type="submission" date="2014-10" db="EMBL/GenBank/DDBJ databases">
        <title>Complete genome sequence of e11/2, a T-even type bacteriophage specific for E. coli O157:H7.</title>
        <authorList>
            <person name="Coffey B."/>
            <person name="Ross P."/>
            <person name="O'Flynn G."/>
            <person name="O'Sullivan O."/>
            <person name="Casey A."/>
            <person name="Callanan M."/>
            <person name="Coffey A."/>
            <person name="McAuliffe O."/>
        </authorList>
    </citation>
    <scope>NUCLEOTIDE SEQUENCE [LARGE SCALE GENOMIC DNA]</scope>
</reference>
<dbReference type="Proteomes" id="UP000024439">
    <property type="component" value="Segment"/>
</dbReference>
<dbReference type="EMBL" id="KJ668714">
    <property type="protein sequence ID" value="AHY83457.1"/>
    <property type="molecule type" value="Genomic_DNA"/>
</dbReference>
<evidence type="ECO:0000313" key="1">
    <source>
        <dbReference type="EMBL" id="AHY83457.1"/>
    </source>
</evidence>
<gene>
    <name evidence="1" type="ORF">e112_269</name>
</gene>
<keyword evidence="2" id="KW-1185">Reference proteome</keyword>
<protein>
    <recommendedName>
        <fullName evidence="3">Anti-sigma factor</fullName>
    </recommendedName>
</protein>